<evidence type="ECO:0000259" key="2">
    <source>
        <dbReference type="Pfam" id="PF24181"/>
    </source>
</evidence>
<dbReference type="EMBL" id="CP119958">
    <property type="protein sequence ID" value="WFD37671.1"/>
    <property type="molecule type" value="Genomic_DNA"/>
</dbReference>
<dbReference type="InterPro" id="IPR049362">
    <property type="entry name" value="TTI1_rpt"/>
</dbReference>
<sequence length="1292" mass="139623">MAPSEGEARAFQAVRPLCVTLLRHTAAPSLAKEANATLAQLANATRAAQADAPLQPALIHYIFYPLSQLLRMRDNGLYGLPDRVRELTFDVLGTLARDWWRAWTWDKVQNTENPAIGSVQAWQVWEQLLLLSVMALSANGTNAEKNSDATVLAIARFLTQLLQPRQQAPREERDWEWDGVSDLPSLDAMDEDGNESLTIQIYPCAQHTNAARGSRTCVGALSHLLKLAMDTAREPARPASLRTAMIDVATATGIAWLGGDTHILHHGPAYAMQETAAYYATPGWDKEAVAVRTTPILPGIVSSMLKIVAGHAAPGPVVARALTLLTATLVACLADVVTAPLRTPPPAPPTVHRLEAFAHSDDESDSDMASVSDVDTPATSVADSEAPIRDAQWLQRSMRPVLIALFTLDVSQTRDYAEAEHALIDCAASALQLLPDTLTQAWHHAVGEPSTHDPLHRLLRMLLDLASAARRRNVMEHARAAISGLVERAPALWLGRLGEELVLALESLPGAVRGVRDTDVVHHAERVGTIAEMTGTVLAKVQLEHANLAFLAEFRSASDVRRWSEALMNALSIHDRMAPADADEADGLGLRPQCPPLEHGSVEAIGRMLYTCGSAVATLLVGAARGGATVRYQHAFAALLAFVQDGCKARTASGTAQRSAIASLYAANEHLRGLVAEIATPELEAYIARNEGRSLRKPVHALARFLTQQILGAWNDDRDEELAPDLAQDEKAVATTEDTVPEMVRGMPNERDNTPRLEAGKALDVAFVDSVRLDQMPAAAPERRVEQRVALGGMGDALLLAMLAGAAALLGAQFRPQLLHALYPVLSACGSEDRVVQTTARHALDRIAEACAYPNAASCVLHHADYVLGAASHRLVAGLHAELRAGLTQMQLAQSMRGARMHSSLLGARAAPWVLVQVLEMLGSEVLPLVEDAVDEVLDALDRFHGYDDVCDGLLAVLARVLHVLATEQPPAPQAPPAKTERDPVADLVSWLAQRAAPEEPTDAPIDEDLNEDPNPPAARREAVVAQIVSRCVPFLSHASPILRARALAMLADGVCILASAQRTADLYPVLHRAWPMIMARLGMNTTQRRTLPHLRGHDTQQRLREALPSEQDANVWMQATSLIGTISTYASDVFGKMVVEQAWPRWARLLYVLEQLTAVRPHARALPSGAQGDGALAPKTQHTFRVYDVHGTLGQVLLAILASLRALLVSRGERVPSDVVWAMATQPVLVDTLDARQPAAVSQAGLALYRAMAHTDANLVWVVLRAVASDAAPAYLRRDAMRLVPLAPIWT</sequence>
<accession>A0AAF0EVF4</accession>
<proteinExistence type="predicted"/>
<feature type="domain" description="TTI1 C-terminal TPR" evidence="2">
    <location>
        <begin position="1000"/>
        <end position="1083"/>
    </location>
</feature>
<dbReference type="InterPro" id="IPR016024">
    <property type="entry name" value="ARM-type_fold"/>
</dbReference>
<dbReference type="PANTHER" id="PTHR18460">
    <property type="entry name" value="TEL2 INTERACTING PROTEIN 1 TTI1 FAMILY MEMBER"/>
    <property type="match status" value="1"/>
</dbReference>
<feature type="region of interest" description="Disordered" evidence="1">
    <location>
        <begin position="998"/>
        <end position="1017"/>
    </location>
</feature>
<dbReference type="SUPFAM" id="SSF48371">
    <property type="entry name" value="ARM repeat"/>
    <property type="match status" value="1"/>
</dbReference>
<dbReference type="Pfam" id="PF21547">
    <property type="entry name" value="TTI1"/>
    <property type="match status" value="1"/>
</dbReference>
<evidence type="ECO:0000313" key="4">
    <source>
        <dbReference type="Proteomes" id="UP001217754"/>
    </source>
</evidence>
<dbReference type="GO" id="GO:0005737">
    <property type="term" value="C:cytoplasm"/>
    <property type="evidence" value="ECO:0007669"/>
    <property type="project" value="TreeGrafter"/>
</dbReference>
<evidence type="ECO:0000313" key="3">
    <source>
        <dbReference type="EMBL" id="WFD37671.1"/>
    </source>
</evidence>
<evidence type="ECO:0000256" key="1">
    <source>
        <dbReference type="SAM" id="MobiDB-lite"/>
    </source>
</evidence>
<dbReference type="InterPro" id="IPR052587">
    <property type="entry name" value="TELO2-interacting_protein_1"/>
</dbReference>
<reference evidence="3" key="1">
    <citation type="submission" date="2023-03" db="EMBL/GenBank/DDBJ databases">
        <title>Mating type loci evolution in Malassezia.</title>
        <authorList>
            <person name="Coelho M.A."/>
        </authorList>
    </citation>
    <scope>NUCLEOTIDE SEQUENCE</scope>
    <source>
        <strain evidence="3">CBS 9431</strain>
    </source>
</reference>
<dbReference type="RefSeq" id="XP_060120568.1">
    <property type="nucleotide sequence ID" value="XM_060264585.1"/>
</dbReference>
<protein>
    <recommendedName>
        <fullName evidence="2">TTI1 C-terminal TPR domain-containing protein</fullName>
    </recommendedName>
</protein>
<feature type="compositionally biased region" description="Acidic residues" evidence="1">
    <location>
        <begin position="1000"/>
        <end position="1012"/>
    </location>
</feature>
<dbReference type="Proteomes" id="UP001217754">
    <property type="component" value="Chromosome 1"/>
</dbReference>
<dbReference type="PANTHER" id="PTHR18460:SF3">
    <property type="entry name" value="TELO2-INTERACTING PROTEIN 1 HOMOLOG"/>
    <property type="match status" value="1"/>
</dbReference>
<dbReference type="Pfam" id="PF24181">
    <property type="entry name" value="TPR_TTI1_C"/>
    <property type="match status" value="1"/>
</dbReference>
<name>A0AAF0EVF4_9BASI</name>
<feature type="region of interest" description="Disordered" evidence="1">
    <location>
        <begin position="361"/>
        <end position="382"/>
    </location>
</feature>
<dbReference type="GeneID" id="85224267"/>
<dbReference type="InterPro" id="IPR057567">
    <property type="entry name" value="TPR_TTI1_C"/>
</dbReference>
<keyword evidence="4" id="KW-1185">Reference proteome</keyword>
<organism evidence="3 4">
    <name type="scientific">Malassezia japonica</name>
    <dbReference type="NCBI Taxonomy" id="223818"/>
    <lineage>
        <taxon>Eukaryota</taxon>
        <taxon>Fungi</taxon>
        <taxon>Dikarya</taxon>
        <taxon>Basidiomycota</taxon>
        <taxon>Ustilaginomycotina</taxon>
        <taxon>Malasseziomycetes</taxon>
        <taxon>Malasseziales</taxon>
        <taxon>Malasseziaceae</taxon>
        <taxon>Malassezia</taxon>
    </lineage>
</organism>
<gene>
    <name evidence="3" type="ORF">MJAP1_000618</name>
</gene>